<dbReference type="EMBL" id="JAPUUL010001279">
    <property type="protein sequence ID" value="KAJ8127851.1"/>
    <property type="molecule type" value="Genomic_DNA"/>
</dbReference>
<evidence type="ECO:0000313" key="1">
    <source>
        <dbReference type="EMBL" id="KAJ8127851.1"/>
    </source>
</evidence>
<protein>
    <submittedName>
        <fullName evidence="1">Uncharacterized protein</fullName>
    </submittedName>
</protein>
<gene>
    <name evidence="1" type="ORF">O1611_g5785</name>
</gene>
<reference evidence="1" key="1">
    <citation type="submission" date="2022-12" db="EMBL/GenBank/DDBJ databases">
        <title>Genome Sequence of Lasiodiplodia mahajangana.</title>
        <authorList>
            <person name="Buettner E."/>
        </authorList>
    </citation>
    <scope>NUCLEOTIDE SEQUENCE</scope>
    <source>
        <strain evidence="1">VT137</strain>
    </source>
</reference>
<comment type="caution">
    <text evidence="1">The sequence shown here is derived from an EMBL/GenBank/DDBJ whole genome shotgun (WGS) entry which is preliminary data.</text>
</comment>
<proteinExistence type="predicted"/>
<sequence>MTGTYIGCAIEAPEALTHGASIDNGVNPASIVPERLKVPALWSRLDPNAPTDSNGLGLLVTAIVMLVVSWLSVALRTYANFTVSCSFIFAGLFYGLGRHNKSLSQHDEIEALKYQALATASYVSNMWLIKLSIGLFLFRLAVQRRYKYILGISIVVVGIWSLVLFFWNIFQCSPVIAQWDYTILTSDASAHCVSADAVVSAAYALSALTVLSDWLYALLPIPMLWQVKMTTQAKWSVIAVLGLGVFASVATLIRLGFLADLEDASDILHAGTDAMIWTLVEPGIAISAASLATIRPLLRQWRIGGFTHSSRSGGTGAQSQGQSSRIKRGSSKMPSFGPRDGTLDDIELGPTYTGKHLSSSTATPMSKLTAHKISHPPKVFSLPSGDHGARENASAFYQIGAQKTETKDDLLIVNGAQSTQSLSDTRTAWYDQESDASSIELNRPAMRSP</sequence>
<name>A0ACC2JK19_9PEZI</name>
<organism evidence="1 2">
    <name type="scientific">Lasiodiplodia mahajangana</name>
    <dbReference type="NCBI Taxonomy" id="1108764"/>
    <lineage>
        <taxon>Eukaryota</taxon>
        <taxon>Fungi</taxon>
        <taxon>Dikarya</taxon>
        <taxon>Ascomycota</taxon>
        <taxon>Pezizomycotina</taxon>
        <taxon>Dothideomycetes</taxon>
        <taxon>Dothideomycetes incertae sedis</taxon>
        <taxon>Botryosphaeriales</taxon>
        <taxon>Botryosphaeriaceae</taxon>
        <taxon>Lasiodiplodia</taxon>
    </lineage>
</organism>
<dbReference type="Proteomes" id="UP001153332">
    <property type="component" value="Unassembled WGS sequence"/>
</dbReference>
<keyword evidence="2" id="KW-1185">Reference proteome</keyword>
<evidence type="ECO:0000313" key="2">
    <source>
        <dbReference type="Proteomes" id="UP001153332"/>
    </source>
</evidence>
<accession>A0ACC2JK19</accession>